<sequence length="64" mass="6599">MTRLPSTKSIAAIGPVLKAFVTVRPILATVGAFSRITELLVTGVSAPETATEATNLSPGTNCQK</sequence>
<dbReference type="EMBL" id="AOLG01000035">
    <property type="protein sequence ID" value="ELZ68611.1"/>
    <property type="molecule type" value="Genomic_DNA"/>
</dbReference>
<name>M0G8M1_HALPT</name>
<dbReference type="RefSeq" id="WP_008094658.1">
    <property type="nucleotide sequence ID" value="NZ_AOLG01000035.1"/>
</dbReference>
<comment type="caution">
    <text evidence="1">The sequence shown here is derived from an EMBL/GenBank/DDBJ whole genome shotgun (WGS) entry which is preliminary data.</text>
</comment>
<dbReference type="AlphaFoldDB" id="M0G8M1"/>
<evidence type="ECO:0000313" key="1">
    <source>
        <dbReference type="EMBL" id="ELZ68611.1"/>
    </source>
</evidence>
<dbReference type="Proteomes" id="UP000011559">
    <property type="component" value="Unassembled WGS sequence"/>
</dbReference>
<evidence type="ECO:0000313" key="2">
    <source>
        <dbReference type="Proteomes" id="UP000011559"/>
    </source>
</evidence>
<keyword evidence="2" id="KW-1185">Reference proteome</keyword>
<accession>M0G8M1</accession>
<reference evidence="1 2" key="1">
    <citation type="journal article" date="2014" name="PLoS Genet.">
        <title>Phylogenetically driven sequencing of extremely halophilic archaea reveals strategies for static and dynamic osmo-response.</title>
        <authorList>
            <person name="Becker E.A."/>
            <person name="Seitzer P.M."/>
            <person name="Tritt A."/>
            <person name="Larsen D."/>
            <person name="Krusor M."/>
            <person name="Yao A.I."/>
            <person name="Wu D."/>
            <person name="Madern D."/>
            <person name="Eisen J.A."/>
            <person name="Darling A.E."/>
            <person name="Facciotti M.T."/>
        </authorList>
    </citation>
    <scope>NUCLEOTIDE SEQUENCE [LARGE SCALE GENOMIC DNA]</scope>
    <source>
        <strain evidence="2">DSM 18310 / JCM 13924 / TL6</strain>
    </source>
</reference>
<gene>
    <name evidence="1" type="ORF">C457_11421</name>
</gene>
<protein>
    <submittedName>
        <fullName evidence="1">Uncharacterized protein</fullName>
    </submittedName>
</protein>
<organism evidence="1 2">
    <name type="scientific">Haloferax prahovense (strain DSM 18310 / JCM 13924 / TL6)</name>
    <dbReference type="NCBI Taxonomy" id="1227461"/>
    <lineage>
        <taxon>Archaea</taxon>
        <taxon>Methanobacteriati</taxon>
        <taxon>Methanobacteriota</taxon>
        <taxon>Stenosarchaea group</taxon>
        <taxon>Halobacteria</taxon>
        <taxon>Halobacteriales</taxon>
        <taxon>Haloferacaceae</taxon>
        <taxon>Haloferax</taxon>
    </lineage>
</organism>
<proteinExistence type="predicted"/>